<evidence type="ECO:0000256" key="3">
    <source>
        <dbReference type="ARBA" id="ARBA00023163"/>
    </source>
</evidence>
<dbReference type="Gene3D" id="1.10.10.10">
    <property type="entry name" value="Winged helix-like DNA-binding domain superfamily/Winged helix DNA-binding domain"/>
    <property type="match status" value="1"/>
</dbReference>
<dbReference type="InterPro" id="IPR002577">
    <property type="entry name" value="HTH_HxlR"/>
</dbReference>
<dbReference type="InterPro" id="IPR036390">
    <property type="entry name" value="WH_DNA-bd_sf"/>
</dbReference>
<evidence type="ECO:0000256" key="2">
    <source>
        <dbReference type="ARBA" id="ARBA00023125"/>
    </source>
</evidence>
<organism evidence="5 6">
    <name type="scientific">Promicromonospora kroppenstedtii</name>
    <dbReference type="NCBI Taxonomy" id="440482"/>
    <lineage>
        <taxon>Bacteria</taxon>
        <taxon>Bacillati</taxon>
        <taxon>Actinomycetota</taxon>
        <taxon>Actinomycetes</taxon>
        <taxon>Micrococcales</taxon>
        <taxon>Promicromonosporaceae</taxon>
        <taxon>Promicromonospora</taxon>
    </lineage>
</organism>
<proteinExistence type="predicted"/>
<reference evidence="5 6" key="1">
    <citation type="submission" date="2024-10" db="EMBL/GenBank/DDBJ databases">
        <title>The Natural Products Discovery Center: Release of the First 8490 Sequenced Strains for Exploring Actinobacteria Biosynthetic Diversity.</title>
        <authorList>
            <person name="Kalkreuter E."/>
            <person name="Kautsar S.A."/>
            <person name="Yang D."/>
            <person name="Bader C.D."/>
            <person name="Teijaro C.N."/>
            <person name="Fluegel L."/>
            <person name="Davis C.M."/>
            <person name="Simpson J.R."/>
            <person name="Lauterbach L."/>
            <person name="Steele A.D."/>
            <person name="Gui C."/>
            <person name="Meng S."/>
            <person name="Li G."/>
            <person name="Viehrig K."/>
            <person name="Ye F."/>
            <person name="Su P."/>
            <person name="Kiefer A.F."/>
            <person name="Nichols A."/>
            <person name="Cepeda A.J."/>
            <person name="Yan W."/>
            <person name="Fan B."/>
            <person name="Jiang Y."/>
            <person name="Adhikari A."/>
            <person name="Zheng C.-J."/>
            <person name="Schuster L."/>
            <person name="Cowan T.M."/>
            <person name="Smanski M.J."/>
            <person name="Chevrette M.G."/>
            <person name="De Carvalho L.P.S."/>
            <person name="Shen B."/>
        </authorList>
    </citation>
    <scope>NUCLEOTIDE SEQUENCE [LARGE SCALE GENOMIC DNA]</scope>
    <source>
        <strain evidence="5 6">NPDC019481</strain>
    </source>
</reference>
<sequence>MTSQRHTGGGPDPAQILDDEACRAFQGAMDIVGKRWTGAIMLAISRGARRFGQILRLVDGLSDRLLSQRLKELAAHGLVTRTIVPTTPAYSEYELTPLGEQLIEAMQPLVLWGYVNRLPATDGLEP</sequence>
<dbReference type="PANTHER" id="PTHR33204:SF37">
    <property type="entry name" value="HTH-TYPE TRANSCRIPTIONAL REGULATOR YODB"/>
    <property type="match status" value="1"/>
</dbReference>
<dbReference type="Proteomes" id="UP001611580">
    <property type="component" value="Unassembled WGS sequence"/>
</dbReference>
<protein>
    <submittedName>
        <fullName evidence="5">Winged helix-turn-helix transcriptional regulator</fullName>
    </submittedName>
</protein>
<dbReference type="PROSITE" id="PS51118">
    <property type="entry name" value="HTH_HXLR"/>
    <property type="match status" value="1"/>
</dbReference>
<name>A0ABW7XF26_9MICO</name>
<evidence type="ECO:0000313" key="5">
    <source>
        <dbReference type="EMBL" id="MFI2486089.1"/>
    </source>
</evidence>
<keyword evidence="3" id="KW-0804">Transcription</keyword>
<accession>A0ABW7XF26</accession>
<evidence type="ECO:0000256" key="1">
    <source>
        <dbReference type="ARBA" id="ARBA00023015"/>
    </source>
</evidence>
<dbReference type="EMBL" id="JBIRYI010000002">
    <property type="protein sequence ID" value="MFI2486089.1"/>
    <property type="molecule type" value="Genomic_DNA"/>
</dbReference>
<dbReference type="PANTHER" id="PTHR33204">
    <property type="entry name" value="TRANSCRIPTIONAL REGULATOR, MARR FAMILY"/>
    <property type="match status" value="1"/>
</dbReference>
<dbReference type="SUPFAM" id="SSF46785">
    <property type="entry name" value="Winged helix' DNA-binding domain"/>
    <property type="match status" value="1"/>
</dbReference>
<evidence type="ECO:0000313" key="6">
    <source>
        <dbReference type="Proteomes" id="UP001611580"/>
    </source>
</evidence>
<gene>
    <name evidence="5" type="ORF">ACH47X_04225</name>
</gene>
<comment type="caution">
    <text evidence="5">The sequence shown here is derived from an EMBL/GenBank/DDBJ whole genome shotgun (WGS) entry which is preliminary data.</text>
</comment>
<dbReference type="Pfam" id="PF01638">
    <property type="entry name" value="HxlR"/>
    <property type="match status" value="1"/>
</dbReference>
<dbReference type="RefSeq" id="WP_397401708.1">
    <property type="nucleotide sequence ID" value="NZ_JBIRYI010000002.1"/>
</dbReference>
<keyword evidence="6" id="KW-1185">Reference proteome</keyword>
<feature type="domain" description="HTH hxlR-type" evidence="4">
    <location>
        <begin position="22"/>
        <end position="121"/>
    </location>
</feature>
<evidence type="ECO:0000259" key="4">
    <source>
        <dbReference type="PROSITE" id="PS51118"/>
    </source>
</evidence>
<keyword evidence="2" id="KW-0238">DNA-binding</keyword>
<dbReference type="InterPro" id="IPR036388">
    <property type="entry name" value="WH-like_DNA-bd_sf"/>
</dbReference>
<keyword evidence="1" id="KW-0805">Transcription regulation</keyword>